<evidence type="ECO:0000313" key="1">
    <source>
        <dbReference type="EMBL" id="KAF2855119.1"/>
    </source>
</evidence>
<name>A0A6A7BL02_9PLEO</name>
<sequence>MGSPCQRSWCGLARALLRGCAVETVQSTMTQASGGRRFFQLACTQAPYHHIMARNRARECIHKLYRRCATMARYLSVSEDTTVMLCGPSQAQTSEPNITA</sequence>
<reference evidence="1" key="1">
    <citation type="submission" date="2020-01" db="EMBL/GenBank/DDBJ databases">
        <authorList>
            <consortium name="DOE Joint Genome Institute"/>
            <person name="Haridas S."/>
            <person name="Albert R."/>
            <person name="Binder M."/>
            <person name="Bloem J."/>
            <person name="Labutti K."/>
            <person name="Salamov A."/>
            <person name="Andreopoulos B."/>
            <person name="Baker S.E."/>
            <person name="Barry K."/>
            <person name="Bills G."/>
            <person name="Bluhm B.H."/>
            <person name="Cannon C."/>
            <person name="Castanera R."/>
            <person name="Culley D.E."/>
            <person name="Daum C."/>
            <person name="Ezra D."/>
            <person name="Gonzalez J.B."/>
            <person name="Henrissat B."/>
            <person name="Kuo A."/>
            <person name="Liang C."/>
            <person name="Lipzen A."/>
            <person name="Lutzoni F."/>
            <person name="Magnuson J."/>
            <person name="Mondo S."/>
            <person name="Nolan M."/>
            <person name="Ohm R."/>
            <person name="Pangilinan J."/>
            <person name="Park H.-J."/>
            <person name="Ramirez L."/>
            <person name="Alfaro M."/>
            <person name="Sun H."/>
            <person name="Tritt A."/>
            <person name="Yoshinaga Y."/>
            <person name="Zwiers L.-H."/>
            <person name="Turgeon B.G."/>
            <person name="Goodwin S.B."/>
            <person name="Spatafora J.W."/>
            <person name="Crous P.W."/>
            <person name="Grigoriev I.V."/>
        </authorList>
    </citation>
    <scope>NUCLEOTIDE SEQUENCE</scope>
    <source>
        <strain evidence="1">IPT5</strain>
    </source>
</reference>
<protein>
    <submittedName>
        <fullName evidence="1">Uncharacterized protein</fullName>
    </submittedName>
</protein>
<proteinExistence type="predicted"/>
<dbReference type="Proteomes" id="UP000799423">
    <property type="component" value="Unassembled WGS sequence"/>
</dbReference>
<dbReference type="AlphaFoldDB" id="A0A6A7BL02"/>
<keyword evidence="2" id="KW-1185">Reference proteome</keyword>
<gene>
    <name evidence="1" type="ORF">T440DRAFT_204387</name>
</gene>
<dbReference type="EMBL" id="MU006291">
    <property type="protein sequence ID" value="KAF2855119.1"/>
    <property type="molecule type" value="Genomic_DNA"/>
</dbReference>
<organism evidence="1 2">
    <name type="scientific">Plenodomus tracheiphilus IPT5</name>
    <dbReference type="NCBI Taxonomy" id="1408161"/>
    <lineage>
        <taxon>Eukaryota</taxon>
        <taxon>Fungi</taxon>
        <taxon>Dikarya</taxon>
        <taxon>Ascomycota</taxon>
        <taxon>Pezizomycotina</taxon>
        <taxon>Dothideomycetes</taxon>
        <taxon>Pleosporomycetidae</taxon>
        <taxon>Pleosporales</taxon>
        <taxon>Pleosporineae</taxon>
        <taxon>Leptosphaeriaceae</taxon>
        <taxon>Plenodomus</taxon>
    </lineage>
</organism>
<evidence type="ECO:0000313" key="2">
    <source>
        <dbReference type="Proteomes" id="UP000799423"/>
    </source>
</evidence>
<accession>A0A6A7BL02</accession>